<evidence type="ECO:0000313" key="3">
    <source>
        <dbReference type="Proteomes" id="UP000785679"/>
    </source>
</evidence>
<accession>A0A8J8P265</accession>
<gene>
    <name evidence="2" type="ORF">FGO68_gene17436</name>
</gene>
<organism evidence="2 3">
    <name type="scientific">Halteria grandinella</name>
    <dbReference type="NCBI Taxonomy" id="5974"/>
    <lineage>
        <taxon>Eukaryota</taxon>
        <taxon>Sar</taxon>
        <taxon>Alveolata</taxon>
        <taxon>Ciliophora</taxon>
        <taxon>Intramacronucleata</taxon>
        <taxon>Spirotrichea</taxon>
        <taxon>Stichotrichia</taxon>
        <taxon>Sporadotrichida</taxon>
        <taxon>Halteriidae</taxon>
        <taxon>Halteria</taxon>
    </lineage>
</organism>
<evidence type="ECO:0000256" key="1">
    <source>
        <dbReference type="SAM" id="MobiDB-lite"/>
    </source>
</evidence>
<evidence type="ECO:0000313" key="2">
    <source>
        <dbReference type="EMBL" id="TNV84645.1"/>
    </source>
</evidence>
<dbReference type="AlphaFoldDB" id="A0A8J8P265"/>
<proteinExistence type="predicted"/>
<protein>
    <submittedName>
        <fullName evidence="2">Uncharacterized protein</fullName>
    </submittedName>
</protein>
<keyword evidence="3" id="KW-1185">Reference proteome</keyword>
<comment type="caution">
    <text evidence="2">The sequence shown here is derived from an EMBL/GenBank/DDBJ whole genome shotgun (WGS) entry which is preliminary data.</text>
</comment>
<feature type="region of interest" description="Disordered" evidence="1">
    <location>
        <begin position="483"/>
        <end position="512"/>
    </location>
</feature>
<name>A0A8J8P265_HALGN</name>
<sequence length="547" mass="60904">MSGIKSLQEEISQHLFNGMTKSVTRGLNEKFSNSIAGGAEKAHKKENSPQNHQSVPHMKMAFPDNFQLDRQLNQQMAKTDIVKNAAPNRRKTVLLNGVGILDNCSMCHLEFDESDASILEGEDEPSAGTSKSKAAEISYDFFKEEENSTLNKRVEQMSRQQEASKLMPSDLAFGSSHLRASVNHQFQIKLEDKKGQEINTNQFEPKINQRKANTLLYQQVEAQKIESSTNQYPPQKFVNPIGGDSNISGKDQFALAQHYGCLEIVPEQSQPSLLSYAPLNNQGNGVVILGPSTNQIAIGLGKSQFQLKSSESALKEQQQLGLYQKTSDFGVGLLDQARDFNLEKRDANVYKGNINNAIDDLSKELNPEFWAQNSTNQQSKHCPMIGQKEGVYAQGQNLIRYVSESSKYTNLKEEPNQDGEFDGMIEASQLRGVCHEIKFTELKLSGLSQLTYAQALRQSVMDRGKMGLSLKEANPKFEALETQHQAVPDEDEEQRLSDTELQDDQGPSLMRLGRAGPVFKIDSVKTASFMNSVGVSVQQQQTNEGRE</sequence>
<reference evidence="2" key="1">
    <citation type="submission" date="2019-06" db="EMBL/GenBank/DDBJ databases">
        <authorList>
            <person name="Zheng W."/>
        </authorList>
    </citation>
    <scope>NUCLEOTIDE SEQUENCE</scope>
    <source>
        <strain evidence="2">QDHG01</strain>
    </source>
</reference>
<dbReference type="Proteomes" id="UP000785679">
    <property type="component" value="Unassembled WGS sequence"/>
</dbReference>
<dbReference type="EMBL" id="RRYP01002559">
    <property type="protein sequence ID" value="TNV84645.1"/>
    <property type="molecule type" value="Genomic_DNA"/>
</dbReference>